<dbReference type="PANTHER" id="PTHR30069">
    <property type="entry name" value="TONB-DEPENDENT OUTER MEMBRANE RECEPTOR"/>
    <property type="match status" value="1"/>
</dbReference>
<dbReference type="InterPro" id="IPR039426">
    <property type="entry name" value="TonB-dep_rcpt-like"/>
</dbReference>
<dbReference type="Gene3D" id="2.40.170.20">
    <property type="entry name" value="TonB-dependent receptor, beta-barrel domain"/>
    <property type="match status" value="1"/>
</dbReference>
<accession>A0ABW1ZA41</accession>
<keyword evidence="11" id="KW-1185">Reference proteome</keyword>
<name>A0ABW1ZA41_9BACT</name>
<dbReference type="Pfam" id="PF07715">
    <property type="entry name" value="Plug"/>
    <property type="match status" value="1"/>
</dbReference>
<dbReference type="Gene3D" id="2.170.130.10">
    <property type="entry name" value="TonB-dependent receptor, plug domain"/>
    <property type="match status" value="1"/>
</dbReference>
<dbReference type="InterPro" id="IPR012910">
    <property type="entry name" value="Plug_dom"/>
</dbReference>
<comment type="caution">
    <text evidence="10">The sequence shown here is derived from an EMBL/GenBank/DDBJ whole genome shotgun (WGS) entry which is preliminary data.</text>
</comment>
<keyword evidence="3 8" id="KW-1134">Transmembrane beta strand</keyword>
<dbReference type="SUPFAM" id="SSF49464">
    <property type="entry name" value="Carboxypeptidase regulatory domain-like"/>
    <property type="match status" value="1"/>
</dbReference>
<evidence type="ECO:0000313" key="10">
    <source>
        <dbReference type="EMBL" id="MFC6645053.1"/>
    </source>
</evidence>
<keyword evidence="6 8" id="KW-0472">Membrane</keyword>
<dbReference type="InterPro" id="IPR008969">
    <property type="entry name" value="CarboxyPept-like_regulatory"/>
</dbReference>
<evidence type="ECO:0000313" key="11">
    <source>
        <dbReference type="Proteomes" id="UP001596391"/>
    </source>
</evidence>
<dbReference type="PROSITE" id="PS52016">
    <property type="entry name" value="TONB_DEPENDENT_REC_3"/>
    <property type="match status" value="1"/>
</dbReference>
<keyword evidence="7 8" id="KW-0998">Cell outer membrane</keyword>
<feature type="domain" description="TonB-dependent receptor plug" evidence="9">
    <location>
        <begin position="132"/>
        <end position="228"/>
    </location>
</feature>
<dbReference type="Proteomes" id="UP001596391">
    <property type="component" value="Unassembled WGS sequence"/>
</dbReference>
<evidence type="ECO:0000256" key="5">
    <source>
        <dbReference type="ARBA" id="ARBA00022729"/>
    </source>
</evidence>
<keyword evidence="2 8" id="KW-0813">Transport</keyword>
<dbReference type="PANTHER" id="PTHR30069:SF29">
    <property type="entry name" value="HEMOGLOBIN AND HEMOGLOBIN-HAPTOGLOBIN-BINDING PROTEIN 1-RELATED"/>
    <property type="match status" value="1"/>
</dbReference>
<comment type="similarity">
    <text evidence="8">Belongs to the TonB-dependent receptor family.</text>
</comment>
<dbReference type="InterPro" id="IPR036942">
    <property type="entry name" value="Beta-barrel_TonB_sf"/>
</dbReference>
<gene>
    <name evidence="10" type="ORF">ACFQBQ_05485</name>
</gene>
<organism evidence="10 11">
    <name type="scientific">Granulicella cerasi</name>
    <dbReference type="NCBI Taxonomy" id="741063"/>
    <lineage>
        <taxon>Bacteria</taxon>
        <taxon>Pseudomonadati</taxon>
        <taxon>Acidobacteriota</taxon>
        <taxon>Terriglobia</taxon>
        <taxon>Terriglobales</taxon>
        <taxon>Acidobacteriaceae</taxon>
        <taxon>Granulicella</taxon>
    </lineage>
</organism>
<evidence type="ECO:0000256" key="1">
    <source>
        <dbReference type="ARBA" id="ARBA00004571"/>
    </source>
</evidence>
<dbReference type="EMBL" id="JBHSWI010000001">
    <property type="protein sequence ID" value="MFC6645053.1"/>
    <property type="molecule type" value="Genomic_DNA"/>
</dbReference>
<comment type="subcellular location">
    <subcellularLocation>
        <location evidence="1 8">Cell outer membrane</location>
        <topology evidence="1 8">Multi-pass membrane protein</topology>
    </subcellularLocation>
</comment>
<evidence type="ECO:0000256" key="3">
    <source>
        <dbReference type="ARBA" id="ARBA00022452"/>
    </source>
</evidence>
<keyword evidence="5" id="KW-0732">Signal</keyword>
<evidence type="ECO:0000256" key="4">
    <source>
        <dbReference type="ARBA" id="ARBA00022692"/>
    </source>
</evidence>
<evidence type="ECO:0000256" key="7">
    <source>
        <dbReference type="ARBA" id="ARBA00023237"/>
    </source>
</evidence>
<sequence>MPARRAGLLTLTAWAAAAFAVFPIQAHAIVVRGRLTNARGKPVARGQVKLMHGKTVATYAFSDAHGRYEIRFAQAGRFTLIGLGRGYTPAVVDEFYGGATEIIEKNVVLSLTEVRQEVSVTATGLPTPLPQLTAPVSLVKTEDLDLRTGVSDELRMQPGAFIVQTGQGVGVTSLFMRGGPSDGNKVVLDGVPLNDVGGGFDFGTVGSTGIDGIETYRGPDSVLYGTDAESSVVSFTTPRGRGTFPLFSYSGDAGNFHQVRNEVAVGGAISKLDYYGAFSRYNTSNALANDATHLITSVGNVGYRVLPRLTLRGIVRDSVVAQGLPGAYDFLGLTVLGRQQDHDLYAQGNLDYSTKGDWHHFVRYGVARKGETARYFGNVGTPVVFYPGTSYSYTSYFGNPVTIRGANGYSASGQASIFNSDDYLTSNRDELYYQTDKRFNRHITALGAFRYIDERGGSVVPSYGTDRKIERTNFEYTMQLQGDWSNRLFYSVGGAIEKNHLYGVAAEPRIGLAWFPGIRRFAGTKLRANFSKGVSEPALADEFTSLYRQLTPAQIAQFRVTPLTSKRSRTYDIGIDQSLFGNKLVAKLGYFHNMFDHQLDYIDVGTLAKITGQSISSTGIFGAEANTLAYRAQGIEAEVEWKPTEHLFVHGGYTYLDGRVVQSFSTDAAYGGLSTTNPNLPNVPIGSSYPLIGARPFRRPPHSGYAAINYTRRKWGVSAQAAMASRSDDSTFLSYSDINGDNTLLLPNRNLDFGYVKVDAGGTYSLKRRAQLFLQLTNLTNNQHIGPIGYPGLPFSIRAGMKFQLGGK</sequence>
<evidence type="ECO:0000256" key="8">
    <source>
        <dbReference type="PROSITE-ProRule" id="PRU01360"/>
    </source>
</evidence>
<dbReference type="SUPFAM" id="SSF56935">
    <property type="entry name" value="Porins"/>
    <property type="match status" value="1"/>
</dbReference>
<keyword evidence="4 8" id="KW-0812">Transmembrane</keyword>
<dbReference type="InterPro" id="IPR037066">
    <property type="entry name" value="Plug_dom_sf"/>
</dbReference>
<proteinExistence type="inferred from homology"/>
<evidence type="ECO:0000256" key="2">
    <source>
        <dbReference type="ARBA" id="ARBA00022448"/>
    </source>
</evidence>
<reference evidence="11" key="1">
    <citation type="journal article" date="2019" name="Int. J. Syst. Evol. Microbiol.">
        <title>The Global Catalogue of Microorganisms (GCM) 10K type strain sequencing project: providing services to taxonomists for standard genome sequencing and annotation.</title>
        <authorList>
            <consortium name="The Broad Institute Genomics Platform"/>
            <consortium name="The Broad Institute Genome Sequencing Center for Infectious Disease"/>
            <person name="Wu L."/>
            <person name="Ma J."/>
        </authorList>
    </citation>
    <scope>NUCLEOTIDE SEQUENCE [LARGE SCALE GENOMIC DNA]</scope>
    <source>
        <strain evidence="11">CGMCC 1.16026</strain>
    </source>
</reference>
<keyword evidence="10" id="KW-0675">Receptor</keyword>
<protein>
    <submittedName>
        <fullName evidence="10">TonB-dependent receptor</fullName>
    </submittedName>
</protein>
<evidence type="ECO:0000259" key="9">
    <source>
        <dbReference type="Pfam" id="PF07715"/>
    </source>
</evidence>
<evidence type="ECO:0000256" key="6">
    <source>
        <dbReference type="ARBA" id="ARBA00023136"/>
    </source>
</evidence>